<organism evidence="1 2">
    <name type="scientific">Karstenula rhodostoma CBS 690.94</name>
    <dbReference type="NCBI Taxonomy" id="1392251"/>
    <lineage>
        <taxon>Eukaryota</taxon>
        <taxon>Fungi</taxon>
        <taxon>Dikarya</taxon>
        <taxon>Ascomycota</taxon>
        <taxon>Pezizomycotina</taxon>
        <taxon>Dothideomycetes</taxon>
        <taxon>Pleosporomycetidae</taxon>
        <taxon>Pleosporales</taxon>
        <taxon>Massarineae</taxon>
        <taxon>Didymosphaeriaceae</taxon>
        <taxon>Karstenula</taxon>
    </lineage>
</organism>
<sequence>MAGLSTAQPHDGDCGSGAPGCRPPVQCSAKPRVVCCFEKRSGDATRYVQQAVGEPWCGRVVGPPRPLGRPFGTHQQKHHTARYTVRVKPTVADQIAADLEDGIATTRKLARASRLPASLTHEFQRPVQPGQLGGKRLQQATKWAATAHPEQCPQLHAAGPVCRQPPTIWGYVAGQFPARSHKMRPARGAVRALAGSHCRLRVLALVDAQS</sequence>
<dbReference type="AlphaFoldDB" id="A0A9P4U912"/>
<name>A0A9P4U912_9PLEO</name>
<dbReference type="OrthoDB" id="10630881at2759"/>
<dbReference type="EMBL" id="MU001507">
    <property type="protein sequence ID" value="KAF2440738.1"/>
    <property type="molecule type" value="Genomic_DNA"/>
</dbReference>
<gene>
    <name evidence="1" type="ORF">P171DRAFT_106958</name>
</gene>
<reference evidence="1" key="1">
    <citation type="journal article" date="2020" name="Stud. Mycol.">
        <title>101 Dothideomycetes genomes: a test case for predicting lifestyles and emergence of pathogens.</title>
        <authorList>
            <person name="Haridas S."/>
            <person name="Albert R."/>
            <person name="Binder M."/>
            <person name="Bloem J."/>
            <person name="Labutti K."/>
            <person name="Salamov A."/>
            <person name="Andreopoulos B."/>
            <person name="Baker S."/>
            <person name="Barry K."/>
            <person name="Bills G."/>
            <person name="Bluhm B."/>
            <person name="Cannon C."/>
            <person name="Castanera R."/>
            <person name="Culley D."/>
            <person name="Daum C."/>
            <person name="Ezra D."/>
            <person name="Gonzalez J."/>
            <person name="Henrissat B."/>
            <person name="Kuo A."/>
            <person name="Liang C."/>
            <person name="Lipzen A."/>
            <person name="Lutzoni F."/>
            <person name="Magnuson J."/>
            <person name="Mondo S."/>
            <person name="Nolan M."/>
            <person name="Ohm R."/>
            <person name="Pangilinan J."/>
            <person name="Park H.-J."/>
            <person name="Ramirez L."/>
            <person name="Alfaro M."/>
            <person name="Sun H."/>
            <person name="Tritt A."/>
            <person name="Yoshinaga Y."/>
            <person name="Zwiers L.-H."/>
            <person name="Turgeon B."/>
            <person name="Goodwin S."/>
            <person name="Spatafora J."/>
            <person name="Crous P."/>
            <person name="Grigoriev I."/>
        </authorList>
    </citation>
    <scope>NUCLEOTIDE SEQUENCE</scope>
    <source>
        <strain evidence="1">CBS 690.94</strain>
    </source>
</reference>
<proteinExistence type="predicted"/>
<comment type="caution">
    <text evidence="1">The sequence shown here is derived from an EMBL/GenBank/DDBJ whole genome shotgun (WGS) entry which is preliminary data.</text>
</comment>
<evidence type="ECO:0000313" key="1">
    <source>
        <dbReference type="EMBL" id="KAF2440738.1"/>
    </source>
</evidence>
<keyword evidence="2" id="KW-1185">Reference proteome</keyword>
<dbReference type="Proteomes" id="UP000799764">
    <property type="component" value="Unassembled WGS sequence"/>
</dbReference>
<evidence type="ECO:0000313" key="2">
    <source>
        <dbReference type="Proteomes" id="UP000799764"/>
    </source>
</evidence>
<accession>A0A9P4U912</accession>
<protein>
    <submittedName>
        <fullName evidence="1">Uncharacterized protein</fullName>
    </submittedName>
</protein>